<feature type="region of interest" description="Disordered" evidence="3">
    <location>
        <begin position="418"/>
        <end position="438"/>
    </location>
</feature>
<protein>
    <recommendedName>
        <fullName evidence="5">Ankyrin repeat protein</fullName>
    </recommendedName>
</protein>
<name>A0A7S0W8C0_9CRYP</name>
<reference evidence="4" key="1">
    <citation type="submission" date="2021-01" db="EMBL/GenBank/DDBJ databases">
        <authorList>
            <person name="Corre E."/>
            <person name="Pelletier E."/>
            <person name="Niang G."/>
            <person name="Scheremetjew M."/>
            <person name="Finn R."/>
            <person name="Kale V."/>
            <person name="Holt S."/>
            <person name="Cochrane G."/>
            <person name="Meng A."/>
            <person name="Brown T."/>
            <person name="Cohen L."/>
        </authorList>
    </citation>
    <scope>NUCLEOTIDE SEQUENCE</scope>
    <source>
        <strain evidence="4">CCMP443</strain>
    </source>
</reference>
<dbReference type="Gene3D" id="1.25.40.20">
    <property type="entry name" value="Ankyrin repeat-containing domain"/>
    <property type="match status" value="2"/>
</dbReference>
<evidence type="ECO:0008006" key="5">
    <source>
        <dbReference type="Google" id="ProtNLM"/>
    </source>
</evidence>
<dbReference type="EMBL" id="HBFN01037359">
    <property type="protein sequence ID" value="CAD8808016.1"/>
    <property type="molecule type" value="Transcribed_RNA"/>
</dbReference>
<dbReference type="SUPFAM" id="SSF48403">
    <property type="entry name" value="Ankyrin repeat"/>
    <property type="match status" value="1"/>
</dbReference>
<accession>A0A7S0W8C0</accession>
<dbReference type="InterPro" id="IPR002110">
    <property type="entry name" value="Ankyrin_rpt"/>
</dbReference>
<sequence>MADGMEGKAAMRREKLAFDYDAERKKNERIKVQKQLEALDADKDKLHLWGRLRNEGVCMCGACDKRRYWIAMKRVGKKEEEIAQQEEFDKFIQSSFKGEDEDMEYLQQAFEKYGPELLSYVGGPIAVSSCEQCGAVQSKDKCYHCGREPWMRSRTDLKVARRDVKQMTRYLTVGALHAAVLGVKTHVVEKLVGWGAPINMRDDMGCTALHWCSCSGHLNQIKQQTCITIGERLLKDGADVTIEDLNGMTATELTTKPNPTFNAMRMAILKSARKELTEQLLEGCRKGKSEVVMRILKAGADLAIGDWLNDTPFHIVAMYGHMDLMLEMVDIADKEDRLLTMLDAQTVDGLTPADTALKWGYKAVHAKLVSLANNKRVGEVVESLAVGNKIPPELRGTALGIQLERELRKHNAVSARMKRAVGLGKKKPKSKDVTTKEDTEGSVKSAVCVVC</sequence>
<dbReference type="InterPro" id="IPR036770">
    <property type="entry name" value="Ankyrin_rpt-contain_sf"/>
</dbReference>
<gene>
    <name evidence="4" type="ORF">HTEP1355_LOCUS21696</name>
</gene>
<evidence type="ECO:0000256" key="1">
    <source>
        <dbReference type="ARBA" id="ARBA00022737"/>
    </source>
</evidence>
<evidence type="ECO:0000313" key="4">
    <source>
        <dbReference type="EMBL" id="CAD8808016.1"/>
    </source>
</evidence>
<evidence type="ECO:0000256" key="2">
    <source>
        <dbReference type="ARBA" id="ARBA00023043"/>
    </source>
</evidence>
<proteinExistence type="predicted"/>
<dbReference type="PANTHER" id="PTHR24171">
    <property type="entry name" value="ANKYRIN REPEAT DOMAIN-CONTAINING PROTEIN 39-RELATED"/>
    <property type="match status" value="1"/>
</dbReference>
<dbReference type="AlphaFoldDB" id="A0A7S0W8C0"/>
<feature type="compositionally biased region" description="Basic residues" evidence="3">
    <location>
        <begin position="418"/>
        <end position="429"/>
    </location>
</feature>
<evidence type="ECO:0000256" key="3">
    <source>
        <dbReference type="SAM" id="MobiDB-lite"/>
    </source>
</evidence>
<dbReference type="Pfam" id="PF00023">
    <property type="entry name" value="Ank"/>
    <property type="match status" value="1"/>
</dbReference>
<keyword evidence="2" id="KW-0040">ANK repeat</keyword>
<organism evidence="4">
    <name type="scientific">Hemiselmis tepida</name>
    <dbReference type="NCBI Taxonomy" id="464990"/>
    <lineage>
        <taxon>Eukaryota</taxon>
        <taxon>Cryptophyceae</taxon>
        <taxon>Cryptomonadales</taxon>
        <taxon>Hemiselmidaceae</taxon>
        <taxon>Hemiselmis</taxon>
    </lineage>
</organism>
<keyword evidence="1" id="KW-0677">Repeat</keyword>